<protein>
    <recommendedName>
        <fullName evidence="3">Amidase domain-containing protein</fullName>
    </recommendedName>
</protein>
<keyword evidence="5" id="KW-1185">Reference proteome</keyword>
<dbReference type="Pfam" id="PF01425">
    <property type="entry name" value="Amidase"/>
    <property type="match status" value="1"/>
</dbReference>
<evidence type="ECO:0000313" key="4">
    <source>
        <dbReference type="EMBL" id="KAL1844710.1"/>
    </source>
</evidence>
<evidence type="ECO:0000313" key="5">
    <source>
        <dbReference type="Proteomes" id="UP001586593"/>
    </source>
</evidence>
<dbReference type="InterPro" id="IPR023631">
    <property type="entry name" value="Amidase_dom"/>
</dbReference>
<comment type="caution">
    <text evidence="4">The sequence shown here is derived from an EMBL/GenBank/DDBJ whole genome shotgun (WGS) entry which is preliminary data.</text>
</comment>
<proteinExistence type="inferred from homology"/>
<comment type="similarity">
    <text evidence="1">Belongs to the amidase family.</text>
</comment>
<evidence type="ECO:0000259" key="3">
    <source>
        <dbReference type="Pfam" id="PF01425"/>
    </source>
</evidence>
<dbReference type="SUPFAM" id="SSF75304">
    <property type="entry name" value="Amidase signature (AS) enzymes"/>
    <property type="match status" value="1"/>
</dbReference>
<keyword evidence="2" id="KW-0378">Hydrolase</keyword>
<organism evidence="4 5">
    <name type="scientific">Phialemonium thermophilum</name>
    <dbReference type="NCBI Taxonomy" id="223376"/>
    <lineage>
        <taxon>Eukaryota</taxon>
        <taxon>Fungi</taxon>
        <taxon>Dikarya</taxon>
        <taxon>Ascomycota</taxon>
        <taxon>Pezizomycotina</taxon>
        <taxon>Sordariomycetes</taxon>
        <taxon>Sordariomycetidae</taxon>
        <taxon>Cephalothecales</taxon>
        <taxon>Cephalothecaceae</taxon>
        <taxon>Phialemonium</taxon>
    </lineage>
</organism>
<dbReference type="Proteomes" id="UP001586593">
    <property type="component" value="Unassembled WGS sequence"/>
</dbReference>
<dbReference type="PANTHER" id="PTHR46072:SF11">
    <property type="entry name" value="AMIDASE-RELATED"/>
    <property type="match status" value="1"/>
</dbReference>
<dbReference type="PIRSF" id="PIRSF001221">
    <property type="entry name" value="Amidase_fungi"/>
    <property type="match status" value="1"/>
</dbReference>
<evidence type="ECO:0000256" key="2">
    <source>
        <dbReference type="ARBA" id="ARBA00022801"/>
    </source>
</evidence>
<dbReference type="PANTHER" id="PTHR46072">
    <property type="entry name" value="AMIDASE-RELATED-RELATED"/>
    <property type="match status" value="1"/>
</dbReference>
<name>A0ABR3VSS0_9PEZI</name>
<feature type="domain" description="Amidase" evidence="3">
    <location>
        <begin position="74"/>
        <end position="540"/>
    </location>
</feature>
<dbReference type="EMBL" id="JAZHXJ010001519">
    <property type="protein sequence ID" value="KAL1844710.1"/>
    <property type="molecule type" value="Genomic_DNA"/>
</dbReference>
<dbReference type="Gene3D" id="3.90.1300.10">
    <property type="entry name" value="Amidase signature (AS) domain"/>
    <property type="match status" value="1"/>
</dbReference>
<reference evidence="4 5" key="1">
    <citation type="journal article" date="2024" name="Commun. Biol.">
        <title>Comparative genomic analysis of thermophilic fungi reveals convergent evolutionary adaptations and gene losses.</title>
        <authorList>
            <person name="Steindorff A.S."/>
            <person name="Aguilar-Pontes M.V."/>
            <person name="Robinson A.J."/>
            <person name="Andreopoulos B."/>
            <person name="LaButti K."/>
            <person name="Kuo A."/>
            <person name="Mondo S."/>
            <person name="Riley R."/>
            <person name="Otillar R."/>
            <person name="Haridas S."/>
            <person name="Lipzen A."/>
            <person name="Grimwood J."/>
            <person name="Schmutz J."/>
            <person name="Clum A."/>
            <person name="Reid I.D."/>
            <person name="Moisan M.C."/>
            <person name="Butler G."/>
            <person name="Nguyen T.T.M."/>
            <person name="Dewar K."/>
            <person name="Conant G."/>
            <person name="Drula E."/>
            <person name="Henrissat B."/>
            <person name="Hansel C."/>
            <person name="Singer S."/>
            <person name="Hutchinson M.I."/>
            <person name="de Vries R.P."/>
            <person name="Natvig D.O."/>
            <person name="Powell A.J."/>
            <person name="Tsang A."/>
            <person name="Grigoriev I.V."/>
        </authorList>
    </citation>
    <scope>NUCLEOTIDE SEQUENCE [LARGE SCALE GENOMIC DNA]</scope>
    <source>
        <strain evidence="4 5">ATCC 24622</strain>
    </source>
</reference>
<evidence type="ECO:0000256" key="1">
    <source>
        <dbReference type="ARBA" id="ARBA00009199"/>
    </source>
</evidence>
<dbReference type="InterPro" id="IPR036928">
    <property type="entry name" value="AS_sf"/>
</dbReference>
<sequence length="555" mass="60836">MSEAAYLEIGRRKRKERDDKIPAAWRIAVPDEDDLRDLPRRCVLLSERELDITEKYDSVALLEAIGNGTYSSVEVTRAFCKRAAVAQQALNCLTEIFFDAALERAASLDRHLSATGKTVGPLHGLPVALKDSINVAGVDSTIGMTALAFQPAPENSVIVDMLLALGAVLYVKTNVPQSMMTPDTENFVFGRSRNPRSKVLTAAGSSGGLGALMGMRGALMGIGTDQGGSVRRFVLNETDSIPAYCNGVYAIKPSSGRLPYHKLRGYLTEGAEAIGILCVNGVMAVSLRDCDHLLRSVTDAEPWLYDPGCSYSPWDPSPLPERPLVFGVILEDHETTPLPPLQRIAREACDKLRAAGHEVIEIDFYRCAELAKNAVGHFKLEGGKALDATRALTDEPYTDSVAQGGLYPCEAGTVWDLFALTAERMELQTDWLRYWASTAARTQCGRPMDAILCPPQSCLPRPHDTLIRSHFSRIWNVLDYPAAIVQCGTVDLEKDDVALPAARSPMDARVQSIYTPEKRRRYDGFPIGLQLVGQRQMEAKLGKIALLFEKIVRGD</sequence>
<gene>
    <name evidence="4" type="ORF">VTK73DRAFT_1990</name>
</gene>
<accession>A0ABR3VSS0</accession>